<dbReference type="InterPro" id="IPR051340">
    <property type="entry name" value="Haloalkane_dehalogenase"/>
</dbReference>
<dbReference type="OrthoDB" id="294702at2759"/>
<feature type="compositionally biased region" description="Gly residues" evidence="2">
    <location>
        <begin position="435"/>
        <end position="451"/>
    </location>
</feature>
<reference evidence="4" key="1">
    <citation type="journal article" date="2020" name="bioRxiv">
        <title>Comparative genomics of Chlamydomonas.</title>
        <authorList>
            <person name="Craig R.J."/>
            <person name="Hasan A.R."/>
            <person name="Ness R.W."/>
            <person name="Keightley P.D."/>
        </authorList>
    </citation>
    <scope>NUCLEOTIDE SEQUENCE</scope>
    <source>
        <strain evidence="4">CCAP 11/70</strain>
    </source>
</reference>
<dbReference type="InterPro" id="IPR000073">
    <property type="entry name" value="AB_hydrolase_1"/>
</dbReference>
<organism evidence="4 5">
    <name type="scientific">Edaphochlamys debaryana</name>
    <dbReference type="NCBI Taxonomy" id="47281"/>
    <lineage>
        <taxon>Eukaryota</taxon>
        <taxon>Viridiplantae</taxon>
        <taxon>Chlorophyta</taxon>
        <taxon>core chlorophytes</taxon>
        <taxon>Chlorophyceae</taxon>
        <taxon>CS clade</taxon>
        <taxon>Chlamydomonadales</taxon>
        <taxon>Chlamydomonadales incertae sedis</taxon>
        <taxon>Edaphochlamys</taxon>
    </lineage>
</organism>
<gene>
    <name evidence="4" type="ORF">HYH03_007075</name>
</gene>
<dbReference type="PANTHER" id="PTHR42977">
    <property type="entry name" value="HYDROLASE-RELATED"/>
    <property type="match status" value="1"/>
</dbReference>
<feature type="domain" description="AB hydrolase-1" evidence="3">
    <location>
        <begin position="63"/>
        <end position="149"/>
    </location>
</feature>
<feature type="region of interest" description="Disordered" evidence="2">
    <location>
        <begin position="150"/>
        <end position="228"/>
    </location>
</feature>
<feature type="compositionally biased region" description="Basic and acidic residues" evidence="2">
    <location>
        <begin position="180"/>
        <end position="192"/>
    </location>
</feature>
<sequence length="458" mass="46843">MSPPGLALSTVGAKELAAEHPRLATQTFPIPAPGSTVLLPSSNRRLGYCELLDPNTPPESLRTVVLIPGSPGCRLFTHPDVAKRGFVPSWRLIILERPGLGLSDPAPDTYSYTDFAADFREFCAQLGLSRVSVIGFSAGTPFATALACTPSAPPKAPQPPSNDTKEPAGGVEAAAAAAAEKAEAEDPSKPGTEDAAAAAPQAATEAAETAAAEAGTTAGGEAPQGSGRAVEGVVVERVALVSAIGPPDSPNKRQGMALLFQIAYWASASLPWLVRWLVRSEANGMRRRPVHGIREAFAPYGKIDVDVLKRPEIEAMFLESALELYSRGQEEAVAREAIAFAGRPWGLDLGACAAGPTRVAVWQGALDRGCTPAMASCLVERLNGGSGGVGGGEDGGEGRARLRLVEGAGHMLYFDVWGDVVAWVDGADSLEGGGRGGAGADGGAPGAGVEAGAGPAVA</sequence>
<dbReference type="AlphaFoldDB" id="A0A835Y2N6"/>
<keyword evidence="1" id="KW-0378">Hydrolase</keyword>
<dbReference type="EMBL" id="JAEHOE010000028">
    <property type="protein sequence ID" value="KAG2494835.1"/>
    <property type="molecule type" value="Genomic_DNA"/>
</dbReference>
<keyword evidence="5" id="KW-1185">Reference proteome</keyword>
<evidence type="ECO:0000313" key="4">
    <source>
        <dbReference type="EMBL" id="KAG2494835.1"/>
    </source>
</evidence>
<protein>
    <recommendedName>
        <fullName evidence="3">AB hydrolase-1 domain-containing protein</fullName>
    </recommendedName>
</protein>
<dbReference type="PANTHER" id="PTHR42977:SF3">
    <property type="entry name" value="AB HYDROLASE-1 DOMAIN-CONTAINING PROTEIN"/>
    <property type="match status" value="1"/>
</dbReference>
<comment type="caution">
    <text evidence="4">The sequence shown here is derived from an EMBL/GenBank/DDBJ whole genome shotgun (WGS) entry which is preliminary data.</text>
</comment>
<evidence type="ECO:0000313" key="5">
    <source>
        <dbReference type="Proteomes" id="UP000612055"/>
    </source>
</evidence>
<accession>A0A835Y2N6</accession>
<dbReference type="SUPFAM" id="SSF53474">
    <property type="entry name" value="alpha/beta-Hydrolases"/>
    <property type="match status" value="1"/>
</dbReference>
<evidence type="ECO:0000256" key="1">
    <source>
        <dbReference type="ARBA" id="ARBA00022801"/>
    </source>
</evidence>
<dbReference type="Pfam" id="PF00561">
    <property type="entry name" value="Abhydrolase_1"/>
    <property type="match status" value="1"/>
</dbReference>
<proteinExistence type="predicted"/>
<dbReference type="Gene3D" id="3.40.50.1820">
    <property type="entry name" value="alpha/beta hydrolase"/>
    <property type="match status" value="2"/>
</dbReference>
<dbReference type="GO" id="GO:0004301">
    <property type="term" value="F:epoxide hydrolase activity"/>
    <property type="evidence" value="ECO:0007669"/>
    <property type="project" value="TreeGrafter"/>
</dbReference>
<feature type="compositionally biased region" description="Pro residues" evidence="2">
    <location>
        <begin position="151"/>
        <end position="160"/>
    </location>
</feature>
<name>A0A835Y2N6_9CHLO</name>
<dbReference type="InterPro" id="IPR029058">
    <property type="entry name" value="AB_hydrolase_fold"/>
</dbReference>
<feature type="region of interest" description="Disordered" evidence="2">
    <location>
        <begin position="435"/>
        <end position="458"/>
    </location>
</feature>
<dbReference type="Proteomes" id="UP000612055">
    <property type="component" value="Unassembled WGS sequence"/>
</dbReference>
<evidence type="ECO:0000256" key="2">
    <source>
        <dbReference type="SAM" id="MobiDB-lite"/>
    </source>
</evidence>
<evidence type="ECO:0000259" key="3">
    <source>
        <dbReference type="Pfam" id="PF00561"/>
    </source>
</evidence>
<feature type="compositionally biased region" description="Low complexity" evidence="2">
    <location>
        <begin position="193"/>
        <end position="228"/>
    </location>
</feature>